<gene>
    <name evidence="4" type="ORF">L1785_12325</name>
</gene>
<dbReference type="InterPro" id="IPR036412">
    <property type="entry name" value="HAD-like_sf"/>
</dbReference>
<sequence>MSQVDGVLFDVDDTLVDTRAAFARAIAAVRAEYLPHLPAEREPELVSHWRTDPGGFYRRYTRGEMDHLTQRRHRAALLHETYGGPPITDAVFPAWDRLFWTTFESSWAAHPDARAAVDAVLATGVRVGVVTNAAVELQVRKLAATGLGDVPVLVGVDTLGYGKPAPEVFLEGARRLGTDPVRTAYVGDEPEVDARAARAAGLVGVWLDRPDHRRGAGYGGPDAAEEAQDPHTLRDDGVAVIASLANLTGVLGL</sequence>
<dbReference type="SFLD" id="SFLDS00003">
    <property type="entry name" value="Haloacid_Dehalogenase"/>
    <property type="match status" value="1"/>
</dbReference>
<dbReference type="NCBIfam" id="TIGR01549">
    <property type="entry name" value="HAD-SF-IA-v1"/>
    <property type="match status" value="1"/>
</dbReference>
<evidence type="ECO:0000256" key="3">
    <source>
        <dbReference type="ARBA" id="ARBA00022842"/>
    </source>
</evidence>
<evidence type="ECO:0000313" key="4">
    <source>
        <dbReference type="EMBL" id="MCF4121767.1"/>
    </source>
</evidence>
<dbReference type="InterPro" id="IPR051400">
    <property type="entry name" value="HAD-like_hydrolase"/>
</dbReference>
<reference evidence="4" key="1">
    <citation type="submission" date="2022-01" db="EMBL/GenBank/DDBJ databases">
        <title>Antribacter sp. nov., isolated from Guizhou of China.</title>
        <authorList>
            <person name="Chengliang C."/>
            <person name="Ya Z."/>
        </authorList>
    </citation>
    <scope>NUCLEOTIDE SEQUENCE</scope>
    <source>
        <strain evidence="4">KLBMP 9083</strain>
    </source>
</reference>
<dbReference type="PANTHER" id="PTHR46470:SF4">
    <property type="entry name" value="5-AMINO-6-(5-PHOSPHO-D-RIBITYLAMINO)URACIL PHOSPHATASE YIGB"/>
    <property type="match status" value="1"/>
</dbReference>
<dbReference type="GO" id="GO:0044281">
    <property type="term" value="P:small molecule metabolic process"/>
    <property type="evidence" value="ECO:0007669"/>
    <property type="project" value="UniProtKB-ARBA"/>
</dbReference>
<dbReference type="InterPro" id="IPR023214">
    <property type="entry name" value="HAD_sf"/>
</dbReference>
<keyword evidence="2 4" id="KW-0378">Hydrolase</keyword>
<evidence type="ECO:0000256" key="2">
    <source>
        <dbReference type="ARBA" id="ARBA00022801"/>
    </source>
</evidence>
<dbReference type="Proteomes" id="UP001165405">
    <property type="component" value="Unassembled WGS sequence"/>
</dbReference>
<dbReference type="GO" id="GO:0016787">
    <property type="term" value="F:hydrolase activity"/>
    <property type="evidence" value="ECO:0007669"/>
    <property type="project" value="UniProtKB-KW"/>
</dbReference>
<dbReference type="Gene3D" id="1.20.120.1600">
    <property type="match status" value="1"/>
</dbReference>
<dbReference type="Pfam" id="PF00702">
    <property type="entry name" value="Hydrolase"/>
    <property type="match status" value="1"/>
</dbReference>
<dbReference type="PANTHER" id="PTHR46470">
    <property type="entry name" value="N-ACYLNEURAMINATE-9-PHOSPHATASE"/>
    <property type="match status" value="1"/>
</dbReference>
<evidence type="ECO:0000256" key="1">
    <source>
        <dbReference type="ARBA" id="ARBA00001946"/>
    </source>
</evidence>
<dbReference type="Gene3D" id="3.40.50.1000">
    <property type="entry name" value="HAD superfamily/HAD-like"/>
    <property type="match status" value="1"/>
</dbReference>
<keyword evidence="3" id="KW-0460">Magnesium</keyword>
<dbReference type="AlphaFoldDB" id="A0AA41QGH9"/>
<name>A0AA41QGH9_9MICO</name>
<accession>A0AA41QGH9</accession>
<dbReference type="SUPFAM" id="SSF56784">
    <property type="entry name" value="HAD-like"/>
    <property type="match status" value="1"/>
</dbReference>
<dbReference type="PRINTS" id="PR00413">
    <property type="entry name" value="HADHALOGNASE"/>
</dbReference>
<protein>
    <submittedName>
        <fullName evidence="4">HAD family hydrolase</fullName>
    </submittedName>
</protein>
<dbReference type="RefSeq" id="WP_236089562.1">
    <property type="nucleotide sequence ID" value="NZ_JAKGSG010000034.1"/>
</dbReference>
<dbReference type="EMBL" id="JAKGSG010000034">
    <property type="protein sequence ID" value="MCF4121767.1"/>
    <property type="molecule type" value="Genomic_DNA"/>
</dbReference>
<evidence type="ECO:0000313" key="5">
    <source>
        <dbReference type="Proteomes" id="UP001165405"/>
    </source>
</evidence>
<keyword evidence="5" id="KW-1185">Reference proteome</keyword>
<dbReference type="InterPro" id="IPR006439">
    <property type="entry name" value="HAD-SF_hydro_IA"/>
</dbReference>
<proteinExistence type="predicted"/>
<dbReference type="SFLD" id="SFLDG01129">
    <property type="entry name" value="C1.5:_HAD__Beta-PGM__Phosphata"/>
    <property type="match status" value="1"/>
</dbReference>
<comment type="caution">
    <text evidence="4">The sequence shown here is derived from an EMBL/GenBank/DDBJ whole genome shotgun (WGS) entry which is preliminary data.</text>
</comment>
<comment type="cofactor">
    <cofactor evidence="1">
        <name>Mg(2+)</name>
        <dbReference type="ChEBI" id="CHEBI:18420"/>
    </cofactor>
</comment>
<organism evidence="4 5">
    <name type="scientific">Antribacter soli</name>
    <dbReference type="NCBI Taxonomy" id="2910976"/>
    <lineage>
        <taxon>Bacteria</taxon>
        <taxon>Bacillati</taxon>
        <taxon>Actinomycetota</taxon>
        <taxon>Actinomycetes</taxon>
        <taxon>Micrococcales</taxon>
        <taxon>Promicromonosporaceae</taxon>
        <taxon>Antribacter</taxon>
    </lineage>
</organism>